<comment type="subcellular location">
    <subcellularLocation>
        <location evidence="1">Cell membrane</location>
        <topology evidence="1">Peripheral membrane protein</topology>
    </subcellularLocation>
    <subcellularLocation>
        <location evidence="2">Golgi apparatus membrane</location>
        <topology evidence="2">Peripheral membrane protein</topology>
    </subcellularLocation>
</comment>
<proteinExistence type="inferred from homology"/>
<comment type="similarity">
    <text evidence="4">Belongs to the SFH family.</text>
</comment>
<evidence type="ECO:0000313" key="7">
    <source>
        <dbReference type="EMBL" id="JAG99168.1"/>
    </source>
</evidence>
<dbReference type="Gene3D" id="3.40.525.10">
    <property type="entry name" value="CRAL-TRIO lipid binding domain"/>
    <property type="match status" value="1"/>
</dbReference>
<evidence type="ECO:0000259" key="6">
    <source>
        <dbReference type="PROSITE" id="PS50191"/>
    </source>
</evidence>
<sequence length="412" mass="46310">MERYLKYHVQELEKTLNLRFPACSIVAKRHIDSTTAILDVTGVGLKNFTKAARDLIIELQSIDGMNYPETLNSLLIVNASSGFKILWNTIKGFLDPRTASKIIVLGSQYQSKLLEIIDRSQLPEFLGGACTCNDLGGCLFSDRGPWKDFKIKKKITDGTLKYAIKITFAGSKGNNSSALPTSIEVEHDEVSSSRRNGEISPEIPNEIGAQCQISPCQSAEHLSQLGENSDITDIEQVPSVSRPVDDYMKEISGDNKSKGTKLRSGYVEVIWTILRLVMAITPAFKKLKRMLTLRVCKEKDHREAAEMASRQNILDTDQDGHLDPNPYPVSGVHSDCPLVDRQAKKTREKVCKPTSTNKEQTDSTTQKIIRLEAELEETKMALRKVMSKQDEFQHCLEELKDTAFTRRRCGWR</sequence>
<reference evidence="7" key="1">
    <citation type="submission" date="2015-03" db="EMBL/GenBank/DDBJ databases">
        <title>A transcriptome of Araucaria cunninghamii, an australian fine timber species.</title>
        <authorList>
            <person name="Jing Yi C.J.Y."/>
            <person name="Yin San L.Y.S."/>
            <person name="Abdul Karim S.S."/>
            <person name="Wan Azmi N.N."/>
            <person name="Hercus R.R."/>
            <person name="Croft L.L."/>
        </authorList>
    </citation>
    <scope>NUCLEOTIDE SEQUENCE</scope>
    <source>
        <strain evidence="7">MI0301</strain>
        <tissue evidence="7">Leaf</tissue>
    </source>
</reference>
<feature type="region of interest" description="Disordered" evidence="5">
    <location>
        <begin position="344"/>
        <end position="364"/>
    </location>
</feature>
<accession>A0A0D6R9S3</accession>
<evidence type="ECO:0000256" key="2">
    <source>
        <dbReference type="ARBA" id="ARBA00004395"/>
    </source>
</evidence>
<dbReference type="GO" id="GO:0000139">
    <property type="term" value="C:Golgi membrane"/>
    <property type="evidence" value="ECO:0007669"/>
    <property type="project" value="UniProtKB-SubCell"/>
</dbReference>
<dbReference type="CDD" id="cd00170">
    <property type="entry name" value="SEC14"/>
    <property type="match status" value="1"/>
</dbReference>
<evidence type="ECO:0000256" key="3">
    <source>
        <dbReference type="ARBA" id="ARBA00023034"/>
    </source>
</evidence>
<name>A0A0D6R9S3_ARACU</name>
<dbReference type="PANTHER" id="PTHR45657">
    <property type="entry name" value="CRAL-TRIO DOMAIN-CONTAINING PROTEIN YKL091C-RELATED"/>
    <property type="match status" value="1"/>
</dbReference>
<dbReference type="GO" id="GO:0005886">
    <property type="term" value="C:plasma membrane"/>
    <property type="evidence" value="ECO:0007669"/>
    <property type="project" value="UniProtKB-SubCell"/>
</dbReference>
<dbReference type="SUPFAM" id="SSF52087">
    <property type="entry name" value="CRAL/TRIO domain"/>
    <property type="match status" value="1"/>
</dbReference>
<dbReference type="EMBL" id="GCKF01007066">
    <property type="protein sequence ID" value="JAG99169.1"/>
    <property type="molecule type" value="Transcribed_RNA"/>
</dbReference>
<dbReference type="PANTHER" id="PTHR45657:SF50">
    <property type="entry name" value="PHOSPHATIDYLINOSITOL_PHOSPHATIDYLCHOLINE TRANSFER PROTEIN SFH11"/>
    <property type="match status" value="1"/>
</dbReference>
<dbReference type="Pfam" id="PF00650">
    <property type="entry name" value="CRAL_TRIO"/>
    <property type="match status" value="1"/>
</dbReference>
<dbReference type="EMBL" id="GCKF01007067">
    <property type="protein sequence ID" value="JAG99168.1"/>
    <property type="molecule type" value="Transcribed_RNA"/>
</dbReference>
<evidence type="ECO:0000256" key="1">
    <source>
        <dbReference type="ARBA" id="ARBA00004202"/>
    </source>
</evidence>
<evidence type="ECO:0000256" key="4">
    <source>
        <dbReference type="ARBA" id="ARBA00038020"/>
    </source>
</evidence>
<dbReference type="InterPro" id="IPR001251">
    <property type="entry name" value="CRAL-TRIO_dom"/>
</dbReference>
<feature type="compositionally biased region" description="Polar residues" evidence="5">
    <location>
        <begin position="353"/>
        <end position="364"/>
    </location>
</feature>
<protein>
    <recommendedName>
        <fullName evidence="6">CRAL-TRIO domain-containing protein</fullName>
    </recommendedName>
</protein>
<evidence type="ECO:0000256" key="5">
    <source>
        <dbReference type="SAM" id="MobiDB-lite"/>
    </source>
</evidence>
<feature type="domain" description="CRAL-TRIO" evidence="6">
    <location>
        <begin position="1"/>
        <end position="134"/>
    </location>
</feature>
<keyword evidence="3" id="KW-0333">Golgi apparatus</keyword>
<organism evidence="7">
    <name type="scientific">Araucaria cunninghamii</name>
    <name type="common">Hoop pine</name>
    <name type="synonym">Moreton Bay pine</name>
    <dbReference type="NCBI Taxonomy" id="56994"/>
    <lineage>
        <taxon>Eukaryota</taxon>
        <taxon>Viridiplantae</taxon>
        <taxon>Streptophyta</taxon>
        <taxon>Embryophyta</taxon>
        <taxon>Tracheophyta</taxon>
        <taxon>Spermatophyta</taxon>
        <taxon>Pinopsida</taxon>
        <taxon>Pinidae</taxon>
        <taxon>Conifers II</taxon>
        <taxon>Araucariales</taxon>
        <taxon>Araucariaceae</taxon>
        <taxon>Araucaria</taxon>
    </lineage>
</organism>
<dbReference type="PROSITE" id="PS50191">
    <property type="entry name" value="CRAL_TRIO"/>
    <property type="match status" value="1"/>
</dbReference>
<dbReference type="AlphaFoldDB" id="A0A0D6R9S3"/>
<dbReference type="InterPro" id="IPR036865">
    <property type="entry name" value="CRAL-TRIO_dom_sf"/>
</dbReference>
<dbReference type="SMART" id="SM00516">
    <property type="entry name" value="SEC14"/>
    <property type="match status" value="1"/>
</dbReference>
<dbReference type="InterPro" id="IPR051026">
    <property type="entry name" value="PI/PC_transfer"/>
</dbReference>